<dbReference type="Proteomes" id="UP000677234">
    <property type="component" value="Chromosome"/>
</dbReference>
<dbReference type="Proteomes" id="UP000595847">
    <property type="component" value="Chromosome"/>
</dbReference>
<evidence type="ECO:0000313" key="4">
    <source>
        <dbReference type="Proteomes" id="UP000677234"/>
    </source>
</evidence>
<dbReference type="KEGG" id="bcop:JD108_21030"/>
<evidence type="ECO:0000313" key="3">
    <source>
        <dbReference type="Proteomes" id="UP000595847"/>
    </source>
</evidence>
<dbReference type="EMBL" id="CP066308">
    <property type="protein sequence ID" value="QQE74278.1"/>
    <property type="molecule type" value="Genomic_DNA"/>
</dbReference>
<organism evidence="1 3">
    <name type="scientific">Brevibacillus composti</name>
    <dbReference type="NCBI Taxonomy" id="2796470"/>
    <lineage>
        <taxon>Bacteria</taxon>
        <taxon>Bacillati</taxon>
        <taxon>Bacillota</taxon>
        <taxon>Bacilli</taxon>
        <taxon>Bacillales</taxon>
        <taxon>Paenibacillaceae</taxon>
        <taxon>Brevibacillus</taxon>
    </lineage>
</organism>
<dbReference type="AlphaFoldDB" id="A0A7T5JNC1"/>
<dbReference type="EMBL" id="CP073708">
    <property type="protein sequence ID" value="QUO41360.1"/>
    <property type="molecule type" value="Genomic_DNA"/>
</dbReference>
<evidence type="ECO:0000313" key="2">
    <source>
        <dbReference type="EMBL" id="QUO41360.1"/>
    </source>
</evidence>
<keyword evidence="4" id="KW-1185">Reference proteome</keyword>
<sequence>MIRLKWKDHLHMFFGGNLLGREYHAEEGYVTQWLEMGQVKKTEELDQGLHDVLLRL</sequence>
<dbReference type="RefSeq" id="WP_198827859.1">
    <property type="nucleotide sequence ID" value="NZ_CP066308.1"/>
</dbReference>
<reference evidence="1 3" key="1">
    <citation type="submission" date="2020-12" db="EMBL/GenBank/DDBJ databases">
        <title>strain FJAT-54423T represents a novel species of the genus Brevibacillus.</title>
        <authorList>
            <person name="Tang R."/>
        </authorList>
    </citation>
    <scope>NUCLEOTIDE SEQUENCE [LARGE SCALE GENOMIC DNA]</scope>
    <source>
        <strain evidence="1 3">FJAT-54423</strain>
    </source>
</reference>
<name>A0A7T5JNC1_9BACL</name>
<accession>A0A7T5JNC1</accession>
<reference evidence="2" key="2">
    <citation type="submission" date="2021-04" db="EMBL/GenBank/DDBJ databases">
        <title>Brevibacillus composti FJAT-54423, complete genome.</title>
        <authorList>
            <person name="Tang R."/>
        </authorList>
    </citation>
    <scope>NUCLEOTIDE SEQUENCE</scope>
    <source>
        <strain evidence="2">FJAT-54424</strain>
    </source>
</reference>
<gene>
    <name evidence="1" type="ORF">JD108_21030</name>
    <name evidence="2" type="ORF">KDJ56_20965</name>
</gene>
<proteinExistence type="predicted"/>
<evidence type="ECO:0000313" key="1">
    <source>
        <dbReference type="EMBL" id="QQE74278.1"/>
    </source>
</evidence>
<protein>
    <submittedName>
        <fullName evidence="1">Uncharacterized protein</fullName>
    </submittedName>
</protein>